<protein>
    <recommendedName>
        <fullName evidence="4">DUF2953 domain-containing protein</fullName>
    </recommendedName>
</protein>
<dbReference type="EMBL" id="JAFBFH010000013">
    <property type="protein sequence ID" value="MBM7715215.1"/>
    <property type="molecule type" value="Genomic_DNA"/>
</dbReference>
<dbReference type="Proteomes" id="UP000823485">
    <property type="component" value="Unassembled WGS sequence"/>
</dbReference>
<dbReference type="Pfam" id="PF11167">
    <property type="entry name" value="DUF2953"/>
    <property type="match status" value="1"/>
</dbReference>
<feature type="compositionally biased region" description="Basic and acidic residues" evidence="1">
    <location>
        <begin position="209"/>
        <end position="229"/>
    </location>
</feature>
<evidence type="ECO:0000313" key="3">
    <source>
        <dbReference type="Proteomes" id="UP000823485"/>
    </source>
</evidence>
<keyword evidence="3" id="KW-1185">Reference proteome</keyword>
<name>A0ABS2R733_9BACI</name>
<proteinExistence type="predicted"/>
<evidence type="ECO:0008006" key="4">
    <source>
        <dbReference type="Google" id="ProtNLM"/>
    </source>
</evidence>
<sequence>MGTVLITAMMVAGLLVIFILLSNIKVSLQLSADVSKCILSIQIRFLYGLIRINRNVDLKKLAEKLKENKTAEEVFRFREKIKDEANVEKMKGIKSFLWKQFPKIQIHRFVWHSSVGLNDAAATGVLSGAVWALKGTASAWLKSLSCMKCEPEISLDPSFQSYSAKTNLSCMVSIRTGKAIWTILQLYLQRKKLQNGRTDDGTSNQRCNDNGHGESKGNDRCEHDHRRSG</sequence>
<dbReference type="InterPro" id="IPR021338">
    <property type="entry name" value="DUF2953"/>
</dbReference>
<evidence type="ECO:0000256" key="1">
    <source>
        <dbReference type="SAM" id="MobiDB-lite"/>
    </source>
</evidence>
<gene>
    <name evidence="2" type="ORF">JOC94_002202</name>
</gene>
<reference evidence="2 3" key="1">
    <citation type="submission" date="2021-01" db="EMBL/GenBank/DDBJ databases">
        <title>Genomic Encyclopedia of Type Strains, Phase IV (KMG-IV): sequencing the most valuable type-strain genomes for metagenomic binning, comparative biology and taxonomic classification.</title>
        <authorList>
            <person name="Goeker M."/>
        </authorList>
    </citation>
    <scope>NUCLEOTIDE SEQUENCE [LARGE SCALE GENOMIC DNA]</scope>
    <source>
        <strain evidence="2 3">DSM 105453</strain>
    </source>
</reference>
<comment type="caution">
    <text evidence="2">The sequence shown here is derived from an EMBL/GenBank/DDBJ whole genome shotgun (WGS) entry which is preliminary data.</text>
</comment>
<organism evidence="2 3">
    <name type="scientific">Siminovitchia thermophila</name>
    <dbReference type="NCBI Taxonomy" id="1245522"/>
    <lineage>
        <taxon>Bacteria</taxon>
        <taxon>Bacillati</taxon>
        <taxon>Bacillota</taxon>
        <taxon>Bacilli</taxon>
        <taxon>Bacillales</taxon>
        <taxon>Bacillaceae</taxon>
        <taxon>Siminovitchia</taxon>
    </lineage>
</organism>
<accession>A0ABS2R733</accession>
<evidence type="ECO:0000313" key="2">
    <source>
        <dbReference type="EMBL" id="MBM7715215.1"/>
    </source>
</evidence>
<dbReference type="RefSeq" id="WP_077110818.1">
    <property type="nucleotide sequence ID" value="NZ_JAFBFH010000013.1"/>
</dbReference>
<feature type="region of interest" description="Disordered" evidence="1">
    <location>
        <begin position="195"/>
        <end position="229"/>
    </location>
</feature>